<dbReference type="EMBL" id="WRXP01002002">
    <property type="protein sequence ID" value="KAF1001963.1"/>
    <property type="molecule type" value="Genomic_DNA"/>
</dbReference>
<evidence type="ECO:0000256" key="7">
    <source>
        <dbReference type="ARBA" id="ARBA00022982"/>
    </source>
</evidence>
<dbReference type="PANTHER" id="PTHR15422:SF24">
    <property type="entry name" value="DOMON RELATED DOMAIN-CONTAINING PROTEIN"/>
    <property type="match status" value="1"/>
</dbReference>
<dbReference type="GO" id="GO:0140575">
    <property type="term" value="F:transmembrane monodehydroascorbate reductase activity"/>
    <property type="evidence" value="ECO:0007669"/>
    <property type="project" value="InterPro"/>
</dbReference>
<evidence type="ECO:0000256" key="1">
    <source>
        <dbReference type="ARBA" id="ARBA00001970"/>
    </source>
</evidence>
<protein>
    <recommendedName>
        <fullName evidence="13">Cytochrome b561 domain-containing protein</fullName>
    </recommendedName>
</protein>
<feature type="chain" id="PRO_5026891646" description="Cytochrome b561 domain-containing protein" evidence="12">
    <location>
        <begin position="28"/>
        <end position="262"/>
    </location>
</feature>
<dbReference type="GO" id="GO:0016020">
    <property type="term" value="C:membrane"/>
    <property type="evidence" value="ECO:0007669"/>
    <property type="project" value="UniProtKB-SubCell"/>
</dbReference>
<feature type="transmembrane region" description="Helical" evidence="11">
    <location>
        <begin position="158"/>
        <end position="180"/>
    </location>
</feature>
<feature type="transmembrane region" description="Helical" evidence="11">
    <location>
        <begin position="60"/>
        <end position="79"/>
    </location>
</feature>
<dbReference type="Proteomes" id="UP000593563">
    <property type="component" value="Unassembled WGS sequence"/>
</dbReference>
<keyword evidence="9" id="KW-0408">Iron</keyword>
<evidence type="ECO:0000259" key="13">
    <source>
        <dbReference type="PROSITE" id="PS50939"/>
    </source>
</evidence>
<dbReference type="GO" id="GO:0020037">
    <property type="term" value="F:heme binding"/>
    <property type="evidence" value="ECO:0007669"/>
    <property type="project" value="TreeGrafter"/>
</dbReference>
<evidence type="ECO:0000313" key="14">
    <source>
        <dbReference type="EMBL" id="KAF1001963.1"/>
    </source>
</evidence>
<evidence type="ECO:0000256" key="10">
    <source>
        <dbReference type="ARBA" id="ARBA00023136"/>
    </source>
</evidence>
<keyword evidence="12" id="KW-0732">Signal</keyword>
<feature type="domain" description="Cytochrome b561" evidence="13">
    <location>
        <begin position="8"/>
        <end position="220"/>
    </location>
</feature>
<dbReference type="InterPro" id="IPR045150">
    <property type="entry name" value="CYB561D1/2"/>
</dbReference>
<dbReference type="PROSITE" id="PS50939">
    <property type="entry name" value="CYTOCHROME_B561"/>
    <property type="match status" value="1"/>
</dbReference>
<evidence type="ECO:0000256" key="12">
    <source>
        <dbReference type="SAM" id="SignalP"/>
    </source>
</evidence>
<keyword evidence="7" id="KW-0249">Electron transport</keyword>
<evidence type="ECO:0000256" key="8">
    <source>
        <dbReference type="ARBA" id="ARBA00022989"/>
    </source>
</evidence>
<reference evidence="14" key="1">
    <citation type="submission" date="2020-01" db="EMBL/GenBank/DDBJ databases">
        <title>The Celery Genome Sequence Reveals Sequential Paleo-tetraploidization, Resistance Gene Elimination, Karyotype Evolution, and Functional Innovation in Apiales.</title>
        <authorList>
            <person name="Song X."/>
        </authorList>
    </citation>
    <scope>NUCLEOTIDE SEQUENCE</scope>
    <source>
        <tissue evidence="14">Leaf</tissue>
    </source>
</reference>
<keyword evidence="6" id="KW-0479">Metal-binding</keyword>
<keyword evidence="5 11" id="KW-0812">Transmembrane</keyword>
<keyword evidence="4" id="KW-0349">Heme</keyword>
<evidence type="ECO:0000256" key="11">
    <source>
        <dbReference type="SAM" id="Phobius"/>
    </source>
</evidence>
<evidence type="ECO:0000256" key="5">
    <source>
        <dbReference type="ARBA" id="ARBA00022692"/>
    </source>
</evidence>
<keyword evidence="15" id="KW-1185">Reference proteome</keyword>
<dbReference type="CDD" id="cd08760">
    <property type="entry name" value="Cyt_b561_FRRS1_like"/>
    <property type="match status" value="1"/>
</dbReference>
<accession>A0A6L5B9B5</accession>
<dbReference type="GO" id="GO:0046872">
    <property type="term" value="F:metal ion binding"/>
    <property type="evidence" value="ECO:0007669"/>
    <property type="project" value="UniProtKB-KW"/>
</dbReference>
<evidence type="ECO:0000256" key="6">
    <source>
        <dbReference type="ARBA" id="ARBA00022723"/>
    </source>
</evidence>
<dbReference type="SMART" id="SM00665">
    <property type="entry name" value="B561"/>
    <property type="match status" value="1"/>
</dbReference>
<comment type="subcellular location">
    <subcellularLocation>
        <location evidence="2">Membrane</location>
        <topology evidence="2">Multi-pass membrane protein</topology>
    </subcellularLocation>
</comment>
<dbReference type="PANTHER" id="PTHR15422">
    <property type="entry name" value="OS05G0565100 PROTEIN"/>
    <property type="match status" value="1"/>
</dbReference>
<feature type="transmembrane region" description="Helical" evidence="11">
    <location>
        <begin position="192"/>
        <end position="212"/>
    </location>
</feature>
<feature type="transmembrane region" description="Helical" evidence="11">
    <location>
        <begin position="91"/>
        <end position="115"/>
    </location>
</feature>
<keyword evidence="3" id="KW-0813">Transport</keyword>
<evidence type="ECO:0000313" key="15">
    <source>
        <dbReference type="Proteomes" id="UP000593563"/>
    </source>
</evidence>
<evidence type="ECO:0000256" key="4">
    <source>
        <dbReference type="ARBA" id="ARBA00022617"/>
    </source>
</evidence>
<organism evidence="14 15">
    <name type="scientific">Apium graveolens</name>
    <name type="common">Celery</name>
    <dbReference type="NCBI Taxonomy" id="4045"/>
    <lineage>
        <taxon>Eukaryota</taxon>
        <taxon>Viridiplantae</taxon>
        <taxon>Streptophyta</taxon>
        <taxon>Embryophyta</taxon>
        <taxon>Tracheophyta</taxon>
        <taxon>Spermatophyta</taxon>
        <taxon>Magnoliopsida</taxon>
        <taxon>eudicotyledons</taxon>
        <taxon>Gunneridae</taxon>
        <taxon>Pentapetalae</taxon>
        <taxon>asterids</taxon>
        <taxon>campanulids</taxon>
        <taxon>Apiales</taxon>
        <taxon>Apiaceae</taxon>
        <taxon>Apioideae</taxon>
        <taxon>apioid superclade</taxon>
        <taxon>Apieae</taxon>
        <taxon>Apium</taxon>
    </lineage>
</organism>
<sequence>MAQMQKVVLFMALITVVVLILTPCMKASDQEYVEPDTRNNHVKTNKLSPQKLFDITVHGFLLWASMGFLMPIGILVIRMSNTEQSGRRLKILFYMHATLQILSVLLVTVGAVLSIRKFENAFNNNHQRFGLALYGVVWLQALIGFFRPKRGNTSRSLWFLVHWSLGTMVTLLGIINVYTGLQAYHKRSSKSINFWTTIFTVEVIFIAFLYLFQDKWNYIKKQGVVIGDAQVQRTNQTMNPGEQKQFSFYRGPFRKTSVYSSQ</sequence>
<evidence type="ECO:0000256" key="9">
    <source>
        <dbReference type="ARBA" id="ARBA00023004"/>
    </source>
</evidence>
<gene>
    <name evidence="14" type="ORF">AG4045_006360</name>
</gene>
<name>A0A6L5B9B5_APIGR</name>
<evidence type="ECO:0000256" key="3">
    <source>
        <dbReference type="ARBA" id="ARBA00022448"/>
    </source>
</evidence>
<evidence type="ECO:0000256" key="2">
    <source>
        <dbReference type="ARBA" id="ARBA00004141"/>
    </source>
</evidence>
<dbReference type="Gene3D" id="1.20.120.1770">
    <property type="match status" value="1"/>
</dbReference>
<dbReference type="InterPro" id="IPR006593">
    <property type="entry name" value="Cyt_b561/ferric_Rdtase_TM"/>
</dbReference>
<dbReference type="Pfam" id="PF03188">
    <property type="entry name" value="Cytochrom_B561"/>
    <property type="match status" value="1"/>
</dbReference>
<proteinExistence type="predicted"/>
<feature type="transmembrane region" description="Helical" evidence="11">
    <location>
        <begin position="127"/>
        <end position="146"/>
    </location>
</feature>
<keyword evidence="10 11" id="KW-0472">Membrane</keyword>
<comment type="caution">
    <text evidence="14">The sequence shown here is derived from an EMBL/GenBank/DDBJ whole genome shotgun (WGS) entry which is preliminary data.</text>
</comment>
<feature type="signal peptide" evidence="12">
    <location>
        <begin position="1"/>
        <end position="27"/>
    </location>
</feature>
<dbReference type="AlphaFoldDB" id="A0A6L5B9B5"/>
<comment type="cofactor">
    <cofactor evidence="1">
        <name>heme b</name>
        <dbReference type="ChEBI" id="CHEBI:60344"/>
    </cofactor>
</comment>
<keyword evidence="8 11" id="KW-1133">Transmembrane helix</keyword>